<dbReference type="Gene3D" id="1.10.287.610">
    <property type="entry name" value="Helix hairpin bin"/>
    <property type="match status" value="1"/>
</dbReference>
<dbReference type="InterPro" id="IPR004150">
    <property type="entry name" value="NAD_DNA_ligase_OB"/>
</dbReference>
<dbReference type="PIRSF" id="PIRSF001604">
    <property type="entry name" value="LigA"/>
    <property type="match status" value="1"/>
</dbReference>
<dbReference type="PROSITE" id="PS50172">
    <property type="entry name" value="BRCT"/>
    <property type="match status" value="1"/>
</dbReference>
<dbReference type="Pfam" id="PF12826">
    <property type="entry name" value="HHH_2"/>
    <property type="match status" value="1"/>
</dbReference>
<dbReference type="GO" id="GO:0006260">
    <property type="term" value="P:DNA replication"/>
    <property type="evidence" value="ECO:0007669"/>
    <property type="project" value="UniProtKB-KW"/>
</dbReference>
<feature type="binding site" evidence="14">
    <location>
        <position position="324"/>
    </location>
    <ligand>
        <name>NAD(+)</name>
        <dbReference type="ChEBI" id="CHEBI:57540"/>
    </ligand>
</feature>
<feature type="binding site" evidence="14">
    <location>
        <position position="173"/>
    </location>
    <ligand>
        <name>NAD(+)</name>
        <dbReference type="ChEBI" id="CHEBI:57540"/>
    </ligand>
</feature>
<keyword evidence="8 14" id="KW-0862">Zinc</keyword>
<sequence>MQDIKKTIEALRAEIRRHDYLYYVLSQPNISDKEYDSLISKLKKLEDENPKFKSNDSPTMRVADGILEGFNKVKHRQKMLSLENTYSFEELREWVERVHKGLGENEKIEYVVELKIDGVSANLTFKQGSLVMGLTRGDGEAGEDVTQNLRTIRAIPLKLLGDNIPEFIEIRGEVYMDRVEFIKLNKERENEGEVLFANPRNAASGSLKLLDSVLMHKRRLSFFAHSLGEFSRHSGIPPGAGKGTKIKTHWEFLGKLKEWGVRSNMHAKLCRSLDEIIKYCNLWEKKREKLTYDIDGIVVKVNDISQEARLGTTLKSPRWAVAYKFPARQATTEVLKINVDVGRTGVITPTAELLPVECAGVTIRHATLHNFDEIKRLHIKVKDRVLIERAGEVIPKVIKVVESKGGQEFKIPKKCPACSGKVIKEKEEDVAYRCINPSCPAQLERGIFHFASRAAMDIEGMGESVIAQLVKLKLVNNFADIYKLSQADLEKLDLFKEKKINNLLLAIQKSKARSLSRLVYALGIRHVGEKAAFVLAERFRALDNLLKAKREDLDNIYEVGVIIAGSVIDYFSQSQTKEMIEGLRRAGVNFKQEGVVLKNTPLTGKSLVFTGELKTYSRLEAEELVRKLGGNPTSSVSKSTDFVVAGDNLGLKYKKAKKIGVKIINEREFSAMIHSGKGMLK</sequence>
<dbReference type="SUPFAM" id="SSF52113">
    <property type="entry name" value="BRCT domain"/>
    <property type="match status" value="1"/>
</dbReference>
<evidence type="ECO:0000256" key="9">
    <source>
        <dbReference type="ARBA" id="ARBA00022842"/>
    </source>
</evidence>
<dbReference type="Pfam" id="PF00533">
    <property type="entry name" value="BRCT"/>
    <property type="match status" value="1"/>
</dbReference>
<feature type="binding site" evidence="14">
    <location>
        <position position="439"/>
    </location>
    <ligand>
        <name>Zn(2+)</name>
        <dbReference type="ChEBI" id="CHEBI:29105"/>
    </ligand>
</feature>
<dbReference type="Gene3D" id="3.40.50.10190">
    <property type="entry name" value="BRCT domain"/>
    <property type="match status" value="1"/>
</dbReference>
<feature type="domain" description="BRCT" evidence="15">
    <location>
        <begin position="597"/>
        <end position="681"/>
    </location>
</feature>
<keyword evidence="4 14" id="KW-0436">Ligase</keyword>
<name>A0A2G9YHM8_9BACT</name>
<comment type="cofactor">
    <cofactor evidence="14">
        <name>Mg(2+)</name>
        <dbReference type="ChEBI" id="CHEBI:18420"/>
    </cofactor>
    <cofactor evidence="14">
        <name>Mn(2+)</name>
        <dbReference type="ChEBI" id="CHEBI:29035"/>
    </cofactor>
</comment>
<dbReference type="SUPFAM" id="SSF47781">
    <property type="entry name" value="RuvA domain 2-like"/>
    <property type="match status" value="1"/>
</dbReference>
<protein>
    <recommendedName>
        <fullName evidence="3 14">DNA ligase</fullName>
        <ecNumber evidence="2 14">6.5.1.2</ecNumber>
    </recommendedName>
    <alternativeName>
        <fullName evidence="14">Polydeoxyribonucleotide synthase [NAD(+)]</fullName>
    </alternativeName>
</protein>
<dbReference type="EC" id="6.5.1.2" evidence="2 14"/>
<dbReference type="InterPro" id="IPR036420">
    <property type="entry name" value="BRCT_dom_sf"/>
</dbReference>
<keyword evidence="6 14" id="KW-0479">Metal-binding</keyword>
<dbReference type="Gene3D" id="2.40.50.140">
    <property type="entry name" value="Nucleic acid-binding proteins"/>
    <property type="match status" value="1"/>
</dbReference>
<dbReference type="NCBIfam" id="NF005932">
    <property type="entry name" value="PRK07956.1"/>
    <property type="match status" value="1"/>
</dbReference>
<dbReference type="CDD" id="cd17748">
    <property type="entry name" value="BRCT_DNA_ligase_like"/>
    <property type="match status" value="1"/>
</dbReference>
<evidence type="ECO:0000256" key="11">
    <source>
        <dbReference type="ARBA" id="ARBA00023204"/>
    </source>
</evidence>
<dbReference type="InterPro" id="IPR041663">
    <property type="entry name" value="DisA/LigA_HHH"/>
</dbReference>
<keyword evidence="5 14" id="KW-0235">DNA replication</keyword>
<dbReference type="SUPFAM" id="SSF50249">
    <property type="entry name" value="Nucleic acid-binding proteins"/>
    <property type="match status" value="1"/>
</dbReference>
<dbReference type="InterPro" id="IPR001357">
    <property type="entry name" value="BRCT_dom"/>
</dbReference>
<dbReference type="EMBL" id="PCRK01000167">
    <property type="protein sequence ID" value="PIP18759.1"/>
    <property type="molecule type" value="Genomic_DNA"/>
</dbReference>
<dbReference type="GO" id="GO:0046872">
    <property type="term" value="F:metal ion binding"/>
    <property type="evidence" value="ECO:0007669"/>
    <property type="project" value="UniProtKB-KW"/>
</dbReference>
<dbReference type="Proteomes" id="UP000231292">
    <property type="component" value="Unassembled WGS sequence"/>
</dbReference>
<dbReference type="FunFam" id="1.10.150.20:FF:000007">
    <property type="entry name" value="DNA ligase"/>
    <property type="match status" value="1"/>
</dbReference>
<dbReference type="NCBIfam" id="TIGR00575">
    <property type="entry name" value="dnlj"/>
    <property type="match status" value="1"/>
</dbReference>
<comment type="caution">
    <text evidence="16">The sequence shown here is derived from an EMBL/GenBank/DDBJ whole genome shotgun (WGS) entry which is preliminary data.</text>
</comment>
<evidence type="ECO:0000256" key="12">
    <source>
        <dbReference type="ARBA" id="ARBA00034005"/>
    </source>
</evidence>
<dbReference type="Gene3D" id="6.20.10.30">
    <property type="match status" value="1"/>
</dbReference>
<feature type="binding site" evidence="14">
    <location>
        <position position="113"/>
    </location>
    <ligand>
        <name>NAD(+)</name>
        <dbReference type="ChEBI" id="CHEBI:57540"/>
    </ligand>
</feature>
<gene>
    <name evidence="14" type="primary">ligA</name>
    <name evidence="16" type="ORF">COX41_06425</name>
</gene>
<keyword evidence="9 14" id="KW-0460">Magnesium</keyword>
<dbReference type="Gene3D" id="1.10.150.20">
    <property type="entry name" value="5' to 3' exonuclease, C-terminal subdomain"/>
    <property type="match status" value="2"/>
</dbReference>
<dbReference type="InterPro" id="IPR004149">
    <property type="entry name" value="Znf_DNAligase_C4"/>
</dbReference>
<dbReference type="Pfam" id="PF01653">
    <property type="entry name" value="DNA_ligase_aden"/>
    <property type="match status" value="1"/>
</dbReference>
<feature type="binding site" evidence="14">
    <location>
        <position position="434"/>
    </location>
    <ligand>
        <name>Zn(2+)</name>
        <dbReference type="ChEBI" id="CHEBI:29105"/>
    </ligand>
</feature>
<organism evidence="16 17">
    <name type="scientific">Candidatus Sherwoodlollariibacterium unditelluris</name>
    <dbReference type="NCBI Taxonomy" id="1974757"/>
    <lineage>
        <taxon>Bacteria</taxon>
        <taxon>Pseudomonadati</taxon>
        <taxon>Candidatus Omnitrophota</taxon>
        <taxon>Candidatus Sherwoodlollariibacterium</taxon>
    </lineage>
</organism>
<dbReference type="PANTHER" id="PTHR23389:SF9">
    <property type="entry name" value="DNA LIGASE"/>
    <property type="match status" value="1"/>
</dbReference>
<evidence type="ECO:0000256" key="4">
    <source>
        <dbReference type="ARBA" id="ARBA00022598"/>
    </source>
</evidence>
<evidence type="ECO:0000313" key="17">
    <source>
        <dbReference type="Proteomes" id="UP000231292"/>
    </source>
</evidence>
<proteinExistence type="inferred from homology"/>
<dbReference type="GO" id="GO:0006281">
    <property type="term" value="P:DNA repair"/>
    <property type="evidence" value="ECO:0007669"/>
    <property type="project" value="UniProtKB-KW"/>
</dbReference>
<dbReference type="InterPro" id="IPR001679">
    <property type="entry name" value="DNA_ligase"/>
</dbReference>
<dbReference type="FunFam" id="1.10.150.20:FF:000006">
    <property type="entry name" value="DNA ligase"/>
    <property type="match status" value="1"/>
</dbReference>
<evidence type="ECO:0000313" key="16">
    <source>
        <dbReference type="EMBL" id="PIP18759.1"/>
    </source>
</evidence>
<dbReference type="HAMAP" id="MF_01588">
    <property type="entry name" value="DNA_ligase_A"/>
    <property type="match status" value="1"/>
</dbReference>
<dbReference type="SMART" id="SM00292">
    <property type="entry name" value="BRCT"/>
    <property type="match status" value="1"/>
</dbReference>
<evidence type="ECO:0000256" key="2">
    <source>
        <dbReference type="ARBA" id="ARBA00012722"/>
    </source>
</evidence>
<dbReference type="GO" id="GO:0003911">
    <property type="term" value="F:DNA ligase (NAD+) activity"/>
    <property type="evidence" value="ECO:0007669"/>
    <property type="project" value="UniProtKB-UniRule"/>
</dbReference>
<dbReference type="SMART" id="SM00532">
    <property type="entry name" value="LIGANc"/>
    <property type="match status" value="1"/>
</dbReference>
<evidence type="ECO:0000256" key="1">
    <source>
        <dbReference type="ARBA" id="ARBA00004067"/>
    </source>
</evidence>
<dbReference type="InterPro" id="IPR012340">
    <property type="entry name" value="NA-bd_OB-fold"/>
</dbReference>
<feature type="binding site" evidence="14">
    <location>
        <position position="300"/>
    </location>
    <ligand>
        <name>NAD(+)</name>
        <dbReference type="ChEBI" id="CHEBI:57540"/>
    </ligand>
</feature>
<keyword evidence="7 14" id="KW-0227">DNA damage</keyword>
<evidence type="ECO:0000256" key="3">
    <source>
        <dbReference type="ARBA" id="ARBA00013308"/>
    </source>
</evidence>
<dbReference type="GO" id="GO:0005829">
    <property type="term" value="C:cytosol"/>
    <property type="evidence" value="ECO:0007669"/>
    <property type="project" value="TreeGrafter"/>
</dbReference>
<feature type="active site" description="N6-AMP-lysine intermediate" evidence="14">
    <location>
        <position position="115"/>
    </location>
</feature>
<dbReference type="FunFam" id="3.30.470.30:FF:000001">
    <property type="entry name" value="DNA ligase"/>
    <property type="match status" value="1"/>
</dbReference>
<comment type="catalytic activity">
    <reaction evidence="12 14">
        <text>NAD(+) + (deoxyribonucleotide)n-3'-hydroxyl + 5'-phospho-(deoxyribonucleotide)m = (deoxyribonucleotide)n+m + AMP + beta-nicotinamide D-nucleotide.</text>
        <dbReference type="EC" id="6.5.1.2"/>
    </reaction>
</comment>
<keyword evidence="11 14" id="KW-0234">DNA repair</keyword>
<feature type="binding site" evidence="14">
    <location>
        <begin position="32"/>
        <end position="36"/>
    </location>
    <ligand>
        <name>NAD(+)</name>
        <dbReference type="ChEBI" id="CHEBI:57540"/>
    </ligand>
</feature>
<feature type="binding site" evidence="14">
    <location>
        <begin position="81"/>
        <end position="82"/>
    </location>
    <ligand>
        <name>NAD(+)</name>
        <dbReference type="ChEBI" id="CHEBI:57540"/>
    </ligand>
</feature>
<keyword evidence="10 14" id="KW-0520">NAD</keyword>
<keyword evidence="14" id="KW-0464">Manganese</keyword>
<dbReference type="Pfam" id="PF03120">
    <property type="entry name" value="OB_DNA_ligase"/>
    <property type="match status" value="1"/>
</dbReference>
<evidence type="ECO:0000256" key="5">
    <source>
        <dbReference type="ARBA" id="ARBA00022705"/>
    </source>
</evidence>
<dbReference type="SUPFAM" id="SSF56091">
    <property type="entry name" value="DNA ligase/mRNA capping enzyme, catalytic domain"/>
    <property type="match status" value="1"/>
</dbReference>
<dbReference type="InterPro" id="IPR013840">
    <property type="entry name" value="DNAligase_N"/>
</dbReference>
<evidence type="ECO:0000259" key="15">
    <source>
        <dbReference type="PROSITE" id="PS50172"/>
    </source>
</evidence>
<dbReference type="InterPro" id="IPR033136">
    <property type="entry name" value="DNA_ligase_CS"/>
</dbReference>
<comment type="function">
    <text evidence="1 14">DNA ligase that catalyzes the formation of phosphodiester linkages between 5'-phosphoryl and 3'-hydroxyl groups in double-stranded DNA using NAD as a coenzyme and as the energy source for the reaction. It is essential for DNA replication and repair of damaged DNA.</text>
</comment>
<dbReference type="Gene3D" id="3.30.470.30">
    <property type="entry name" value="DNA ligase/mRNA capping enzyme"/>
    <property type="match status" value="1"/>
</dbReference>
<accession>A0A2G9YHM8</accession>
<dbReference type="FunFam" id="2.40.50.140:FF:000012">
    <property type="entry name" value="DNA ligase"/>
    <property type="match status" value="1"/>
</dbReference>
<feature type="binding site" evidence="14">
    <location>
        <position position="418"/>
    </location>
    <ligand>
        <name>Zn(2+)</name>
        <dbReference type="ChEBI" id="CHEBI:29105"/>
    </ligand>
</feature>
<evidence type="ECO:0000256" key="14">
    <source>
        <dbReference type="HAMAP-Rule" id="MF_01588"/>
    </source>
</evidence>
<dbReference type="PROSITE" id="PS01056">
    <property type="entry name" value="DNA_LIGASE_N2"/>
    <property type="match status" value="1"/>
</dbReference>
<dbReference type="Pfam" id="PF03119">
    <property type="entry name" value="DNA_ligase_ZBD"/>
    <property type="match status" value="1"/>
</dbReference>
<evidence type="ECO:0000256" key="6">
    <source>
        <dbReference type="ARBA" id="ARBA00022723"/>
    </source>
</evidence>
<evidence type="ECO:0000256" key="10">
    <source>
        <dbReference type="ARBA" id="ARBA00023027"/>
    </source>
</evidence>
<evidence type="ECO:0000256" key="8">
    <source>
        <dbReference type="ARBA" id="ARBA00022833"/>
    </source>
</evidence>
<dbReference type="PANTHER" id="PTHR23389">
    <property type="entry name" value="CHROMOSOME TRANSMISSION FIDELITY FACTOR 18"/>
    <property type="match status" value="1"/>
</dbReference>
<evidence type="ECO:0000256" key="7">
    <source>
        <dbReference type="ARBA" id="ARBA00022763"/>
    </source>
</evidence>
<dbReference type="InterPro" id="IPR013839">
    <property type="entry name" value="DNAligase_adenylation"/>
</dbReference>
<feature type="binding site" evidence="14">
    <location>
        <position position="136"/>
    </location>
    <ligand>
        <name>NAD(+)</name>
        <dbReference type="ChEBI" id="CHEBI:57540"/>
    </ligand>
</feature>
<comment type="similarity">
    <text evidence="13 14">Belongs to the NAD-dependent DNA ligase family. LigA subfamily.</text>
</comment>
<feature type="binding site" evidence="14">
    <location>
        <position position="415"/>
    </location>
    <ligand>
        <name>Zn(2+)</name>
        <dbReference type="ChEBI" id="CHEBI:29105"/>
    </ligand>
</feature>
<dbReference type="AlphaFoldDB" id="A0A2G9YHM8"/>
<dbReference type="CDD" id="cd00114">
    <property type="entry name" value="LIGANc"/>
    <property type="match status" value="1"/>
</dbReference>
<dbReference type="InterPro" id="IPR010994">
    <property type="entry name" value="RuvA_2-like"/>
</dbReference>
<evidence type="ECO:0000256" key="13">
    <source>
        <dbReference type="ARBA" id="ARBA00060881"/>
    </source>
</evidence>
<reference evidence="16 17" key="1">
    <citation type="submission" date="2017-09" db="EMBL/GenBank/DDBJ databases">
        <title>Depth-based differentiation of microbial function through sediment-hosted aquifers and enrichment of novel symbionts in the deep terrestrial subsurface.</title>
        <authorList>
            <person name="Probst A.J."/>
            <person name="Ladd B."/>
            <person name="Jarett J.K."/>
            <person name="Geller-Mcgrath D.E."/>
            <person name="Sieber C.M."/>
            <person name="Emerson J.B."/>
            <person name="Anantharaman K."/>
            <person name="Thomas B.C."/>
            <person name="Malmstrom R."/>
            <person name="Stieglmeier M."/>
            <person name="Klingl A."/>
            <person name="Woyke T."/>
            <person name="Ryan C.M."/>
            <person name="Banfield J.F."/>
        </authorList>
    </citation>
    <scope>NUCLEOTIDE SEQUENCE [LARGE SCALE GENOMIC DNA]</scope>
    <source>
        <strain evidence="16">CG23_combo_of_CG06-09_8_20_14_all_41_10</strain>
    </source>
</reference>